<dbReference type="Proteomes" id="UP000478636">
    <property type="component" value="Unassembled WGS sequence"/>
</dbReference>
<evidence type="ECO:0000256" key="1">
    <source>
        <dbReference type="SAM" id="Phobius"/>
    </source>
</evidence>
<dbReference type="PROSITE" id="PS01035">
    <property type="entry name" value="PTS_EIIB_TYPE_1_CYS"/>
    <property type="match status" value="1"/>
</dbReference>
<name>A0A6L7ADA5_LEULA</name>
<keyword evidence="1" id="KW-0812">Transmembrane</keyword>
<protein>
    <recommendedName>
        <fullName evidence="4">PTS EIIB type-1 domain-containing protein</fullName>
    </recommendedName>
</protein>
<reference evidence="2 3" key="1">
    <citation type="submission" date="2019-12" db="EMBL/GenBank/DDBJ databases">
        <title>Complete genome sequence of Leuconostoc lactis strain AVN1 provides insights into metabolic potential.</title>
        <authorList>
            <person name="Besrour N."/>
            <person name="Najjari A."/>
            <person name="Fhoula I."/>
            <person name="Jaballah S."/>
            <person name="Klibi N."/>
            <person name="Ouzari H.I."/>
        </authorList>
    </citation>
    <scope>NUCLEOTIDE SEQUENCE [LARGE SCALE GENOMIC DNA]</scope>
    <source>
        <strain evidence="2 3">AVN1</strain>
    </source>
</reference>
<evidence type="ECO:0000313" key="3">
    <source>
        <dbReference type="Proteomes" id="UP000478636"/>
    </source>
</evidence>
<keyword evidence="1" id="KW-0472">Membrane</keyword>
<organism evidence="2 3">
    <name type="scientific">Leuconostoc lactis</name>
    <dbReference type="NCBI Taxonomy" id="1246"/>
    <lineage>
        <taxon>Bacteria</taxon>
        <taxon>Bacillati</taxon>
        <taxon>Bacillota</taxon>
        <taxon>Bacilli</taxon>
        <taxon>Lactobacillales</taxon>
        <taxon>Lactobacillaceae</taxon>
        <taxon>Leuconostoc</taxon>
    </lineage>
</organism>
<dbReference type="AlphaFoldDB" id="A0A6L7ADA5"/>
<dbReference type="InterPro" id="IPR018113">
    <property type="entry name" value="PTrfase_EIIB_Cys"/>
</dbReference>
<proteinExistence type="predicted"/>
<accession>A0A6L7ADA5</accession>
<dbReference type="Pfam" id="PF00367">
    <property type="entry name" value="PTS_EIIB"/>
    <property type="match status" value="1"/>
</dbReference>
<feature type="transmembrane region" description="Helical" evidence="1">
    <location>
        <begin position="52"/>
        <end position="75"/>
    </location>
</feature>
<dbReference type="GO" id="GO:0009401">
    <property type="term" value="P:phosphoenolpyruvate-dependent sugar phosphotransferase system"/>
    <property type="evidence" value="ECO:0007669"/>
    <property type="project" value="InterPro"/>
</dbReference>
<dbReference type="EMBL" id="WSZI01000014">
    <property type="protein sequence ID" value="MWN21483.1"/>
    <property type="molecule type" value="Genomic_DNA"/>
</dbReference>
<evidence type="ECO:0008006" key="4">
    <source>
        <dbReference type="Google" id="ProtNLM"/>
    </source>
</evidence>
<gene>
    <name evidence="2" type="ORF">GQS40_09090</name>
</gene>
<dbReference type="Gene3D" id="3.30.1360.60">
    <property type="entry name" value="Glucose permease domain IIB"/>
    <property type="match status" value="1"/>
</dbReference>
<dbReference type="InterPro" id="IPR036878">
    <property type="entry name" value="Glu_permease_IIB"/>
</dbReference>
<keyword evidence="1" id="KW-1133">Transmembrane helix</keyword>
<dbReference type="GO" id="GO:0008982">
    <property type="term" value="F:protein-N(PI)-phosphohistidine-sugar phosphotransferase activity"/>
    <property type="evidence" value="ECO:0007669"/>
    <property type="project" value="InterPro"/>
</dbReference>
<sequence length="100" mass="10974">MKYDEVAKRVANAVDQDNIIAAAHCATRLRLVVKDVKKIDQDALDNDPDLSVLLATFAILAMSLIVTFLFITLIISEIPTVVAIFSKKSGGCKIICKRLQ</sequence>
<comment type="caution">
    <text evidence="2">The sequence shown here is derived from an EMBL/GenBank/DDBJ whole genome shotgun (WGS) entry which is preliminary data.</text>
</comment>
<evidence type="ECO:0000313" key="2">
    <source>
        <dbReference type="EMBL" id="MWN21483.1"/>
    </source>
</evidence>
<dbReference type="SUPFAM" id="SSF55604">
    <property type="entry name" value="Glucose permease domain IIB"/>
    <property type="match status" value="1"/>
</dbReference>